<dbReference type="AlphaFoldDB" id="D8LQV9"/>
<proteinExistence type="predicted"/>
<evidence type="ECO:0000313" key="4">
    <source>
        <dbReference type="Proteomes" id="UP000002630"/>
    </source>
</evidence>
<evidence type="ECO:0000256" key="2">
    <source>
        <dbReference type="SAM" id="SignalP"/>
    </source>
</evidence>
<dbReference type="InParanoid" id="D8LQV9"/>
<organism evidence="3 4">
    <name type="scientific">Ectocarpus siliculosus</name>
    <name type="common">Brown alga</name>
    <name type="synonym">Conferva siliculosa</name>
    <dbReference type="NCBI Taxonomy" id="2880"/>
    <lineage>
        <taxon>Eukaryota</taxon>
        <taxon>Sar</taxon>
        <taxon>Stramenopiles</taxon>
        <taxon>Ochrophyta</taxon>
        <taxon>PX clade</taxon>
        <taxon>Phaeophyceae</taxon>
        <taxon>Ectocarpales</taxon>
        <taxon>Ectocarpaceae</taxon>
        <taxon>Ectocarpus</taxon>
    </lineage>
</organism>
<accession>D8LQV9</accession>
<gene>
    <name evidence="3" type="ORF">Esi_0061_0001</name>
</gene>
<protein>
    <submittedName>
        <fullName evidence="3">Uncharacterized protein</fullName>
    </submittedName>
</protein>
<keyword evidence="4" id="KW-1185">Reference proteome</keyword>
<feature type="region of interest" description="Disordered" evidence="1">
    <location>
        <begin position="28"/>
        <end position="60"/>
    </location>
</feature>
<name>D8LQV9_ECTSI</name>
<dbReference type="Proteomes" id="UP000002630">
    <property type="component" value="Linkage Group LG18"/>
</dbReference>
<dbReference type="OMA" id="PCEMNEF"/>
<feature type="chain" id="PRO_5003117454" evidence="2">
    <location>
        <begin position="19"/>
        <end position="241"/>
    </location>
</feature>
<feature type="signal peptide" evidence="2">
    <location>
        <begin position="1"/>
        <end position="18"/>
    </location>
</feature>
<dbReference type="EMBL" id="FN649743">
    <property type="protein sequence ID" value="CBN77632.1"/>
    <property type="molecule type" value="Genomic_DNA"/>
</dbReference>
<keyword evidence="2" id="KW-0732">Signal</keyword>
<reference evidence="3 4" key="1">
    <citation type="journal article" date="2010" name="Nature">
        <title>The Ectocarpus genome and the independent evolution of multicellularity in brown algae.</title>
        <authorList>
            <person name="Cock J.M."/>
            <person name="Sterck L."/>
            <person name="Rouze P."/>
            <person name="Scornet D."/>
            <person name="Allen A.E."/>
            <person name="Amoutzias G."/>
            <person name="Anthouard V."/>
            <person name="Artiguenave F."/>
            <person name="Aury J.M."/>
            <person name="Badger J.H."/>
            <person name="Beszteri B."/>
            <person name="Billiau K."/>
            <person name="Bonnet E."/>
            <person name="Bothwell J.H."/>
            <person name="Bowler C."/>
            <person name="Boyen C."/>
            <person name="Brownlee C."/>
            <person name="Carrano C.J."/>
            <person name="Charrier B."/>
            <person name="Cho G.Y."/>
            <person name="Coelho S.M."/>
            <person name="Collen J."/>
            <person name="Corre E."/>
            <person name="Da Silva C."/>
            <person name="Delage L."/>
            <person name="Delaroque N."/>
            <person name="Dittami S.M."/>
            <person name="Doulbeau S."/>
            <person name="Elias M."/>
            <person name="Farnham G."/>
            <person name="Gachon C.M."/>
            <person name="Gschloessl B."/>
            <person name="Heesch S."/>
            <person name="Jabbari K."/>
            <person name="Jubin C."/>
            <person name="Kawai H."/>
            <person name="Kimura K."/>
            <person name="Kloareg B."/>
            <person name="Kupper F.C."/>
            <person name="Lang D."/>
            <person name="Le Bail A."/>
            <person name="Leblanc C."/>
            <person name="Lerouge P."/>
            <person name="Lohr M."/>
            <person name="Lopez P.J."/>
            <person name="Martens C."/>
            <person name="Maumus F."/>
            <person name="Michel G."/>
            <person name="Miranda-Saavedra D."/>
            <person name="Morales J."/>
            <person name="Moreau H."/>
            <person name="Motomura T."/>
            <person name="Nagasato C."/>
            <person name="Napoli C.A."/>
            <person name="Nelson D.R."/>
            <person name="Nyvall-Collen P."/>
            <person name="Peters A.F."/>
            <person name="Pommier C."/>
            <person name="Potin P."/>
            <person name="Poulain J."/>
            <person name="Quesneville H."/>
            <person name="Read B."/>
            <person name="Rensing S.A."/>
            <person name="Ritter A."/>
            <person name="Rousvoal S."/>
            <person name="Samanta M."/>
            <person name="Samson G."/>
            <person name="Schroeder D.C."/>
            <person name="Segurens B."/>
            <person name="Strittmatter M."/>
            <person name="Tonon T."/>
            <person name="Tregear J.W."/>
            <person name="Valentin K."/>
            <person name="von Dassow P."/>
            <person name="Yamagishi T."/>
            <person name="Van de Peer Y."/>
            <person name="Wincker P."/>
        </authorList>
    </citation>
    <scope>NUCLEOTIDE SEQUENCE [LARGE SCALE GENOMIC DNA]</scope>
    <source>
        <strain evidence="4">Ec32 / CCAP1310/4</strain>
    </source>
</reference>
<evidence type="ECO:0000313" key="3">
    <source>
        <dbReference type="EMBL" id="CBN77632.1"/>
    </source>
</evidence>
<evidence type="ECO:0000256" key="1">
    <source>
        <dbReference type="SAM" id="MobiDB-lite"/>
    </source>
</evidence>
<dbReference type="EMBL" id="FN648830">
    <property type="protein sequence ID" value="CBN77632.1"/>
    <property type="molecule type" value="Genomic_DNA"/>
</dbReference>
<sequence length="241" mass="25090">MIPRVLGFIACGACAASAFVAPSVLRSQQQHGDRASRHSSRSSSVGHRRQAMSIGGEPQSRRDVIAGVGKSVAAVVGVTTLGSALVPDEAAAFGPIKMELTEPEYASVVCPPKTQVPGEKAGAGLKPVCVKVTVTANNPSPKEVVDAAVFGFVFDEDSTSVVANNPDGASDAGQFAIIDKIPKGSSRVSFQFVAAIEPDEDFSLKKLKFKSLKAISYAGGQQYGAITECEMNPLAAECDFD</sequence>
<dbReference type="eggNOG" id="ENOG502S515">
    <property type="taxonomic scope" value="Eukaryota"/>
</dbReference>
<dbReference type="OrthoDB" id="196909at2759"/>